<dbReference type="EMBL" id="JSAN01000147">
    <property type="protein sequence ID" value="KIC70756.1"/>
    <property type="molecule type" value="Genomic_DNA"/>
</dbReference>
<dbReference type="InterPro" id="IPR027417">
    <property type="entry name" value="P-loop_NTPase"/>
</dbReference>
<dbReference type="GO" id="GO:0005524">
    <property type="term" value="F:ATP binding"/>
    <property type="evidence" value="ECO:0007669"/>
    <property type="project" value="InterPro"/>
</dbReference>
<dbReference type="Pfam" id="PF13304">
    <property type="entry name" value="AAA_21"/>
    <property type="match status" value="1"/>
</dbReference>
<name>A0A0C1JJJ2_9BACT</name>
<dbReference type="Gene3D" id="3.40.50.300">
    <property type="entry name" value="P-loop containing nucleotide triphosphate hydrolases"/>
    <property type="match status" value="1"/>
</dbReference>
<accession>A0A0C1JJJ2</accession>
<dbReference type="PANTHER" id="PTHR43581">
    <property type="entry name" value="ATP/GTP PHOSPHATASE"/>
    <property type="match status" value="1"/>
</dbReference>
<gene>
    <name evidence="2" type="ORF">DB44_GB00050</name>
</gene>
<evidence type="ECO:0000259" key="1">
    <source>
        <dbReference type="Pfam" id="PF13304"/>
    </source>
</evidence>
<dbReference type="CDD" id="cd00267">
    <property type="entry name" value="ABC_ATPase"/>
    <property type="match status" value="1"/>
</dbReference>
<evidence type="ECO:0000313" key="3">
    <source>
        <dbReference type="Proteomes" id="UP000031465"/>
    </source>
</evidence>
<comment type="caution">
    <text evidence="2">The sequence shown here is derived from an EMBL/GenBank/DDBJ whole genome shotgun (WGS) entry which is preliminary data.</text>
</comment>
<protein>
    <recommendedName>
        <fullName evidence="1">ATPase AAA-type core domain-containing protein</fullName>
    </recommendedName>
</protein>
<reference evidence="2 3" key="1">
    <citation type="journal article" date="2014" name="Mol. Biol. Evol.">
        <title>Massive expansion of Ubiquitination-related gene families within the Chlamydiae.</title>
        <authorList>
            <person name="Domman D."/>
            <person name="Collingro A."/>
            <person name="Lagkouvardos I."/>
            <person name="Gehre L."/>
            <person name="Weinmaier T."/>
            <person name="Rattei T."/>
            <person name="Subtil A."/>
            <person name="Horn M."/>
        </authorList>
    </citation>
    <scope>NUCLEOTIDE SEQUENCE [LARGE SCALE GENOMIC DNA]</scope>
    <source>
        <strain evidence="2 3">EI2</strain>
    </source>
</reference>
<dbReference type="PANTHER" id="PTHR43581:SF4">
    <property type="entry name" value="ATP_GTP PHOSPHATASE"/>
    <property type="match status" value="1"/>
</dbReference>
<feature type="domain" description="ATPase AAA-type core" evidence="1">
    <location>
        <begin position="136"/>
        <end position="431"/>
    </location>
</feature>
<sequence>MYLIYLRLNMNSIDSPLFSQEIIYRIWAFLGPKELCQCEQVSKLWRGRILTPFTNYATGKETSLWNELYRKDFGSDLENQRLYSKEDYKKAMAKAKEGVLEDKFSKPGYLSELEVKKGQNHQNLPGGFKWKAIPMFSVIAGKNGVGKSNLLQAILFGCFSNQDAIKISNNNFQICSLQNTDELKSLSQEVENESKVVLREELEKSFKDLNKYAINKLLQRGSDTPSAQPLFDEVIESTLQEMNKKDSSSFSFSSFEYELKNQFNKRNTPHIADYNSIQQVAKLTFNKLLDKMLSETRDKREAVKRTFAEINDYLAKCNFKYILSKKSFAKNVNNGEFKDVNLTFANTAPWMKYSLTVPLSNISSGERIVLLILLWRFDQRNIQKESVILLDEPDAHLHPSMVKEVIDVIKTKLVTELGIQVIMTTHNPTTVSFVPKKSLFILENEPPDFNPTIKPVANKRQAMNILSGNLVYVNEPFAVVFVEGDKDKQFYSILAKRLNDTRMVESQIIFKVHGSGNQDDLSSCGVIKSLIKKVAGQSSEPLSPFVFGLIDGDNRNHVDAPRNLKALKRYSIENYILDPIHLFLCLNFIRENFNTDSDLQHSIKDCMEKFEALVSSLTLAEETIENWMSDSNFCQQIIDVFYTRLRKECEKALSCREQNFADLAKLIQSQIDVCEAILENKEPSGKLVDTIKRIEKNPGKVVLFFKEFLESLQKEFEQVIEKTNCDIFNISGILYFDEKNTNLFGKNPDKEAVVKTLKSFLKIEEKVLIKNIKGIGLN</sequence>
<dbReference type="PATRIC" id="fig|362787.3.peg.2038"/>
<dbReference type="GO" id="GO:0016887">
    <property type="term" value="F:ATP hydrolysis activity"/>
    <property type="evidence" value="ECO:0007669"/>
    <property type="project" value="InterPro"/>
</dbReference>
<dbReference type="InterPro" id="IPR036047">
    <property type="entry name" value="F-box-like_dom_sf"/>
</dbReference>
<dbReference type="AlphaFoldDB" id="A0A0C1JJJ2"/>
<evidence type="ECO:0000313" key="2">
    <source>
        <dbReference type="EMBL" id="KIC70756.1"/>
    </source>
</evidence>
<dbReference type="InterPro" id="IPR051396">
    <property type="entry name" value="Bact_Antivir_Def_Nuclease"/>
</dbReference>
<dbReference type="SUPFAM" id="SSF52540">
    <property type="entry name" value="P-loop containing nucleoside triphosphate hydrolases"/>
    <property type="match status" value="1"/>
</dbReference>
<dbReference type="InterPro" id="IPR003959">
    <property type="entry name" value="ATPase_AAA_core"/>
</dbReference>
<dbReference type="Proteomes" id="UP000031465">
    <property type="component" value="Unassembled WGS sequence"/>
</dbReference>
<dbReference type="SUPFAM" id="SSF81383">
    <property type="entry name" value="F-box domain"/>
    <property type="match status" value="1"/>
</dbReference>
<proteinExistence type="predicted"/>
<dbReference type="Gene3D" id="1.20.1280.50">
    <property type="match status" value="1"/>
</dbReference>
<organism evidence="2 3">
    <name type="scientific">Candidatus Protochlamydia amoebophila</name>
    <dbReference type="NCBI Taxonomy" id="362787"/>
    <lineage>
        <taxon>Bacteria</taxon>
        <taxon>Pseudomonadati</taxon>
        <taxon>Chlamydiota</taxon>
        <taxon>Chlamydiia</taxon>
        <taxon>Parachlamydiales</taxon>
        <taxon>Parachlamydiaceae</taxon>
        <taxon>Candidatus Protochlamydia</taxon>
    </lineage>
</organism>